<dbReference type="OrthoDB" id="2795105at2759"/>
<keyword evidence="1" id="KW-1133">Transmembrane helix</keyword>
<dbReference type="AlphaFoldDB" id="S8EKQ9"/>
<feature type="transmembrane region" description="Helical" evidence="1">
    <location>
        <begin position="117"/>
        <end position="140"/>
    </location>
</feature>
<protein>
    <recommendedName>
        <fullName evidence="2">DUF6533 domain-containing protein</fullName>
    </recommendedName>
</protein>
<dbReference type="EMBL" id="KE504125">
    <property type="protein sequence ID" value="EPT04768.1"/>
    <property type="molecule type" value="Genomic_DNA"/>
</dbReference>
<evidence type="ECO:0000313" key="3">
    <source>
        <dbReference type="EMBL" id="EPT04768.1"/>
    </source>
</evidence>
<dbReference type="STRING" id="743788.S8EKQ9"/>
<feature type="domain" description="DUF6533" evidence="2">
    <location>
        <begin position="21"/>
        <end position="63"/>
    </location>
</feature>
<keyword evidence="4" id="KW-1185">Reference proteome</keyword>
<keyword evidence="1" id="KW-0472">Membrane</keyword>
<evidence type="ECO:0000259" key="2">
    <source>
        <dbReference type="Pfam" id="PF20151"/>
    </source>
</evidence>
<name>S8EKQ9_FOMSC</name>
<dbReference type="Pfam" id="PF20151">
    <property type="entry name" value="DUF6533"/>
    <property type="match status" value="1"/>
</dbReference>
<sequence>MSSLSAAELAELAKESFTENCCASAAVALLIYDWVITLGQETRYVWHSKFRGYTALFFLNRINMAGMIIGILLGLTPWHTGESCESAVLVLASFQIMNFFIWAIVSSLRVYAISNRGLGFALVTLALGLVPVGTNLFNFIESSYFVNTYSIFVECQYSQKFSDAVGFRLLILTRVSVIVADAVVLLVSWRHLHGTLKSSHVGVNRSSLGVLLLRDGTLYFLILLLLNIAQIIAVLDFGQNLDPIPDFIFPLTLVIISRFILNLRRFSQQTGDPLESESWATGPEDSHHSAPRSYLSNILFRSSGRADQSDRTANSLHDGIMVKVSTYSDANGLRDVESDVDDHDGEAIALQHVRFDTAHRRHSELPSYKHQSFDPLDYGIVQKGEAC</sequence>
<keyword evidence="1" id="KW-0812">Transmembrane</keyword>
<dbReference type="HOGENOM" id="CLU_053360_1_1_1"/>
<gene>
    <name evidence="3" type="ORF">FOMPIDRAFT_158377</name>
</gene>
<dbReference type="Proteomes" id="UP000015241">
    <property type="component" value="Unassembled WGS sequence"/>
</dbReference>
<evidence type="ECO:0000313" key="4">
    <source>
        <dbReference type="Proteomes" id="UP000015241"/>
    </source>
</evidence>
<accession>S8EKQ9</accession>
<proteinExistence type="predicted"/>
<reference evidence="3 4" key="1">
    <citation type="journal article" date="2012" name="Science">
        <title>The Paleozoic origin of enzymatic lignin decomposition reconstructed from 31 fungal genomes.</title>
        <authorList>
            <person name="Floudas D."/>
            <person name="Binder M."/>
            <person name="Riley R."/>
            <person name="Barry K."/>
            <person name="Blanchette R.A."/>
            <person name="Henrissat B."/>
            <person name="Martinez A.T."/>
            <person name="Otillar R."/>
            <person name="Spatafora J.W."/>
            <person name="Yadav J.S."/>
            <person name="Aerts A."/>
            <person name="Benoit I."/>
            <person name="Boyd A."/>
            <person name="Carlson A."/>
            <person name="Copeland A."/>
            <person name="Coutinho P.M."/>
            <person name="de Vries R.P."/>
            <person name="Ferreira P."/>
            <person name="Findley K."/>
            <person name="Foster B."/>
            <person name="Gaskell J."/>
            <person name="Glotzer D."/>
            <person name="Gorecki P."/>
            <person name="Heitman J."/>
            <person name="Hesse C."/>
            <person name="Hori C."/>
            <person name="Igarashi K."/>
            <person name="Jurgens J.A."/>
            <person name="Kallen N."/>
            <person name="Kersten P."/>
            <person name="Kohler A."/>
            <person name="Kuees U."/>
            <person name="Kumar T.K.A."/>
            <person name="Kuo A."/>
            <person name="LaButti K."/>
            <person name="Larrondo L.F."/>
            <person name="Lindquist E."/>
            <person name="Ling A."/>
            <person name="Lombard V."/>
            <person name="Lucas S."/>
            <person name="Lundell T."/>
            <person name="Martin R."/>
            <person name="McLaughlin D.J."/>
            <person name="Morgenstern I."/>
            <person name="Morin E."/>
            <person name="Murat C."/>
            <person name="Nagy L.G."/>
            <person name="Nolan M."/>
            <person name="Ohm R.A."/>
            <person name="Patyshakuliyeva A."/>
            <person name="Rokas A."/>
            <person name="Ruiz-Duenas F.J."/>
            <person name="Sabat G."/>
            <person name="Salamov A."/>
            <person name="Samejima M."/>
            <person name="Schmutz J."/>
            <person name="Slot J.C."/>
            <person name="St John F."/>
            <person name="Stenlid J."/>
            <person name="Sun H."/>
            <person name="Sun S."/>
            <person name="Syed K."/>
            <person name="Tsang A."/>
            <person name="Wiebenga A."/>
            <person name="Young D."/>
            <person name="Pisabarro A."/>
            <person name="Eastwood D.C."/>
            <person name="Martin F."/>
            <person name="Cullen D."/>
            <person name="Grigoriev I.V."/>
            <person name="Hibbett D.S."/>
        </authorList>
    </citation>
    <scope>NUCLEOTIDE SEQUENCE</scope>
    <source>
        <strain evidence="4">FP-58527</strain>
    </source>
</reference>
<dbReference type="InterPro" id="IPR045340">
    <property type="entry name" value="DUF6533"/>
</dbReference>
<feature type="transmembrane region" description="Helical" evidence="1">
    <location>
        <begin position="218"/>
        <end position="238"/>
    </location>
</feature>
<feature type="transmembrane region" description="Helical" evidence="1">
    <location>
        <begin position="53"/>
        <end position="75"/>
    </location>
</feature>
<feature type="transmembrane region" description="Helical" evidence="1">
    <location>
        <begin position="87"/>
        <end position="105"/>
    </location>
</feature>
<organism evidence="3 4">
    <name type="scientific">Fomitopsis schrenkii</name>
    <name type="common">Brown rot fungus</name>
    <dbReference type="NCBI Taxonomy" id="2126942"/>
    <lineage>
        <taxon>Eukaryota</taxon>
        <taxon>Fungi</taxon>
        <taxon>Dikarya</taxon>
        <taxon>Basidiomycota</taxon>
        <taxon>Agaricomycotina</taxon>
        <taxon>Agaricomycetes</taxon>
        <taxon>Polyporales</taxon>
        <taxon>Fomitopsis</taxon>
    </lineage>
</organism>
<evidence type="ECO:0000256" key="1">
    <source>
        <dbReference type="SAM" id="Phobius"/>
    </source>
</evidence>
<feature type="transmembrane region" description="Helical" evidence="1">
    <location>
        <begin position="167"/>
        <end position="189"/>
    </location>
</feature>
<dbReference type="InParanoid" id="S8EKQ9"/>
<feature type="transmembrane region" description="Helical" evidence="1">
    <location>
        <begin position="244"/>
        <end position="261"/>
    </location>
</feature>